<organism evidence="3 4">
    <name type="scientific">Tranquillimonas rosea</name>
    <dbReference type="NCBI Taxonomy" id="641238"/>
    <lineage>
        <taxon>Bacteria</taxon>
        <taxon>Pseudomonadati</taxon>
        <taxon>Pseudomonadota</taxon>
        <taxon>Alphaproteobacteria</taxon>
        <taxon>Rhodobacterales</taxon>
        <taxon>Roseobacteraceae</taxon>
        <taxon>Tranquillimonas</taxon>
    </lineage>
</organism>
<reference evidence="3 4" key="1">
    <citation type="submission" date="2016-10" db="EMBL/GenBank/DDBJ databases">
        <authorList>
            <person name="de Groot N.N."/>
        </authorList>
    </citation>
    <scope>NUCLEOTIDE SEQUENCE [LARGE SCALE GENOMIC DNA]</scope>
    <source>
        <strain evidence="3 4">DSM 23042</strain>
    </source>
</reference>
<dbReference type="STRING" id="641238.SAMN04490244_11078"/>
<evidence type="ECO:0000313" key="3">
    <source>
        <dbReference type="EMBL" id="SES31746.1"/>
    </source>
</evidence>
<dbReference type="OrthoDB" id="9806601at2"/>
<dbReference type="RefSeq" id="WP_092695396.1">
    <property type="nucleotide sequence ID" value="NZ_FOGU01000010.1"/>
</dbReference>
<dbReference type="AlphaFoldDB" id="A0A1H9WCS8"/>
<name>A0A1H9WCS8_9RHOB</name>
<evidence type="ECO:0000313" key="4">
    <source>
        <dbReference type="Proteomes" id="UP000198885"/>
    </source>
</evidence>
<keyword evidence="4" id="KW-1185">Reference proteome</keyword>
<dbReference type="Proteomes" id="UP000198885">
    <property type="component" value="Unassembled WGS sequence"/>
</dbReference>
<dbReference type="Pfam" id="PF01266">
    <property type="entry name" value="DAO"/>
    <property type="match status" value="1"/>
</dbReference>
<dbReference type="SUPFAM" id="SSF51905">
    <property type="entry name" value="FAD/NAD(P)-binding domain"/>
    <property type="match status" value="1"/>
</dbReference>
<proteinExistence type="predicted"/>
<evidence type="ECO:0000256" key="1">
    <source>
        <dbReference type="ARBA" id="ARBA00023002"/>
    </source>
</evidence>
<dbReference type="EMBL" id="FOGU01000010">
    <property type="protein sequence ID" value="SES31746.1"/>
    <property type="molecule type" value="Genomic_DNA"/>
</dbReference>
<accession>A0A1H9WCS8</accession>
<dbReference type="PANTHER" id="PTHR13847">
    <property type="entry name" value="SARCOSINE DEHYDROGENASE-RELATED"/>
    <property type="match status" value="1"/>
</dbReference>
<gene>
    <name evidence="3" type="ORF">SAMN04490244_11078</name>
</gene>
<dbReference type="Gene3D" id="3.30.9.10">
    <property type="entry name" value="D-Amino Acid Oxidase, subunit A, domain 2"/>
    <property type="match status" value="1"/>
</dbReference>
<dbReference type="Gene3D" id="3.50.50.60">
    <property type="entry name" value="FAD/NAD(P)-binding domain"/>
    <property type="match status" value="1"/>
</dbReference>
<dbReference type="GO" id="GO:0016491">
    <property type="term" value="F:oxidoreductase activity"/>
    <property type="evidence" value="ECO:0007669"/>
    <property type="project" value="UniProtKB-KW"/>
</dbReference>
<dbReference type="PANTHER" id="PTHR13847:SF281">
    <property type="entry name" value="FAD DEPENDENT OXIDOREDUCTASE DOMAIN-CONTAINING PROTEIN"/>
    <property type="match status" value="1"/>
</dbReference>
<sequence length="434" mass="46579">MGLLDANGSLGTHADSWYAATATAPEPSAPLRGAHRADVCVIGGGYTGLSAALHMAEAGRDVVLLEAHRVGWGASGRNGGQIGSGQRQDQAWLEARMGRDDARALWRLSEEAKHLLVALIARHRIDAAWRPGLISAERFPSGVAAAHRIAERMARDYGYHRLQPLDRDALRAIVRTDAFAGGLLDHGAGHLHPLRLAFGLARAATAAGVHMFETSRATAVSDDAPHRVETTEGHIIADQVILATNGYHDGLDRRLAPRVMPINNFVAVTEPLGPRATEVLTQDVGVADDRFVVNYWRLTEDRRLLFGGGESYRDRFPADIAGLVRRKMAGIYPQLRDIPLTHAWGGTLGITASRMPHLARLAPTMLTSGGYSGHGVAMACLGGQLAARALQGQSDGFDLMARVPTPGFPGSDALRPALLTLAMTWFGLRDRLGL</sequence>
<dbReference type="GO" id="GO:0005737">
    <property type="term" value="C:cytoplasm"/>
    <property type="evidence" value="ECO:0007669"/>
    <property type="project" value="TreeGrafter"/>
</dbReference>
<dbReference type="InterPro" id="IPR036188">
    <property type="entry name" value="FAD/NAD-bd_sf"/>
</dbReference>
<evidence type="ECO:0000259" key="2">
    <source>
        <dbReference type="Pfam" id="PF01266"/>
    </source>
</evidence>
<keyword evidence="1" id="KW-0560">Oxidoreductase</keyword>
<dbReference type="InterPro" id="IPR006076">
    <property type="entry name" value="FAD-dep_OxRdtase"/>
</dbReference>
<feature type="domain" description="FAD dependent oxidoreductase" evidence="2">
    <location>
        <begin position="38"/>
        <end position="388"/>
    </location>
</feature>
<protein>
    <submittedName>
        <fullName evidence="3">Gamma-glutamylputrescine oxidase</fullName>
    </submittedName>
</protein>